<dbReference type="Gene3D" id="3.90.550.10">
    <property type="entry name" value="Spore Coat Polysaccharide Biosynthesis Protein SpsA, Chain A"/>
    <property type="match status" value="1"/>
</dbReference>
<evidence type="ECO:0000313" key="3">
    <source>
        <dbReference type="Proteomes" id="UP001602245"/>
    </source>
</evidence>
<feature type="domain" description="Glycosyltransferase 2-like" evidence="1">
    <location>
        <begin position="6"/>
        <end position="130"/>
    </location>
</feature>
<evidence type="ECO:0000313" key="2">
    <source>
        <dbReference type="EMBL" id="MFF5296974.1"/>
    </source>
</evidence>
<dbReference type="EMBL" id="JBIAZU010000009">
    <property type="protein sequence ID" value="MFF5296974.1"/>
    <property type="molecule type" value="Genomic_DNA"/>
</dbReference>
<gene>
    <name evidence="2" type="ORF">ACFY35_46725</name>
</gene>
<organism evidence="2 3">
    <name type="scientific">Paractinoplanes globisporus</name>
    <dbReference type="NCBI Taxonomy" id="113565"/>
    <lineage>
        <taxon>Bacteria</taxon>
        <taxon>Bacillati</taxon>
        <taxon>Actinomycetota</taxon>
        <taxon>Actinomycetes</taxon>
        <taxon>Micromonosporales</taxon>
        <taxon>Micromonosporaceae</taxon>
        <taxon>Paractinoplanes</taxon>
    </lineage>
</organism>
<dbReference type="CDD" id="cd00761">
    <property type="entry name" value="Glyco_tranf_GTA_type"/>
    <property type="match status" value="1"/>
</dbReference>
<evidence type="ECO:0000259" key="1">
    <source>
        <dbReference type="Pfam" id="PF00535"/>
    </source>
</evidence>
<comment type="caution">
    <text evidence="2">The sequence shown here is derived from an EMBL/GenBank/DDBJ whole genome shotgun (WGS) entry which is preliminary data.</text>
</comment>
<reference evidence="2 3" key="1">
    <citation type="submission" date="2024-10" db="EMBL/GenBank/DDBJ databases">
        <title>The Natural Products Discovery Center: Release of the First 8490 Sequenced Strains for Exploring Actinobacteria Biosynthetic Diversity.</title>
        <authorList>
            <person name="Kalkreuter E."/>
            <person name="Kautsar S.A."/>
            <person name="Yang D."/>
            <person name="Bader C.D."/>
            <person name="Teijaro C.N."/>
            <person name="Fluegel L."/>
            <person name="Davis C.M."/>
            <person name="Simpson J.R."/>
            <person name="Lauterbach L."/>
            <person name="Steele A.D."/>
            <person name="Gui C."/>
            <person name="Meng S."/>
            <person name="Li G."/>
            <person name="Viehrig K."/>
            <person name="Ye F."/>
            <person name="Su P."/>
            <person name="Kiefer A.F."/>
            <person name="Nichols A."/>
            <person name="Cepeda A.J."/>
            <person name="Yan W."/>
            <person name="Fan B."/>
            <person name="Jiang Y."/>
            <person name="Adhikari A."/>
            <person name="Zheng C.-J."/>
            <person name="Schuster L."/>
            <person name="Cowan T.M."/>
            <person name="Smanski M.J."/>
            <person name="Chevrette M.G."/>
            <person name="De Carvalho L.P.S."/>
            <person name="Shen B."/>
        </authorList>
    </citation>
    <scope>NUCLEOTIDE SEQUENCE [LARGE SCALE GENOMIC DNA]</scope>
    <source>
        <strain evidence="2 3">NPDC000087</strain>
    </source>
</reference>
<dbReference type="RefSeq" id="WP_084699386.1">
    <property type="nucleotide sequence ID" value="NZ_JBIAZU010000009.1"/>
</dbReference>
<accession>A0ABW6WUQ1</accession>
<dbReference type="Proteomes" id="UP001602245">
    <property type="component" value="Unassembled WGS sequence"/>
</dbReference>
<dbReference type="InterPro" id="IPR001173">
    <property type="entry name" value="Glyco_trans_2-like"/>
</dbReference>
<keyword evidence="3" id="KW-1185">Reference proteome</keyword>
<dbReference type="InterPro" id="IPR029044">
    <property type="entry name" value="Nucleotide-diphossugar_trans"/>
</dbReference>
<dbReference type="Pfam" id="PF00535">
    <property type="entry name" value="Glycos_transf_2"/>
    <property type="match status" value="1"/>
</dbReference>
<dbReference type="PANTHER" id="PTHR22916">
    <property type="entry name" value="GLYCOSYLTRANSFERASE"/>
    <property type="match status" value="1"/>
</dbReference>
<proteinExistence type="predicted"/>
<name>A0ABW6WUQ1_9ACTN</name>
<dbReference type="SUPFAM" id="SSF53448">
    <property type="entry name" value="Nucleotide-diphospho-sugar transferases"/>
    <property type="match status" value="1"/>
</dbReference>
<sequence length="773" mass="87277">MKPRLSVVVPFYNVEDYIGDCLDSLVRQTFDDFEVILVDDGSRDGSGVVAKSFCERDHRFRLVMQENQGLGPARNTGTRHAEGEYLTFVDSDDLVTRHAYEIMVRSLDETGSSFVAGNARRFNNTGGVRPSWVHTTPFALDRPATHVFEFPALARDRMVWNKVYRRSFWDRFGYEFPAIRYEDWPVTLKAHIEAVTVDCLATPVYYWRERESGESITQLKFEYSNLYDRVVSAELVLDMIDEKAPELRGEVQGLLAEIDLTALVLAFSSVPEHEQDKLIQLGQRLARRLDRQLRRDVTPYDRLQYHALQAGDVDLLRRLAQFRLDGGLRGGTPARRHPVLPWRFENQYPGLKDHPRPLPSKLYQLPRPLIDLYNSVTSIGWDDGDLIVRGTAEIRHLVNDEKSTLRVSLVHDEQRFPLEISRFEAVNSHGVPADVGFEARVPRAVLAGLPLGDKLAHFQLEMRRGLLRRQSKLRNLRPGNPHYPLGAWVTDDVWIQPTRAGNGQLVLMQMLRPYELTSARVEDGAFVLSGRLPGVETGAQFRLSRSSGGAVMPMQIQNDDGPTFTARLPLDAIHDAANPDDPFTQRTVRVPSVGEGDQNWLLATGLDRSVSAVHDGRLFRLTRSPANYVNLHEGPVRPVAETLEVGSDADGPRVTVGGPRLEAGTRFVWRRFFDNSNDYVDAQCQVSGADEHWSAGIALAELLPTAEMIEHPPLDPQAGLIDWTLFAEHARGESAYAVQLDVFLIDRLPIELQVDGRRIKVQPRASTVHLQIY</sequence>
<protein>
    <submittedName>
        <fullName evidence="2">Glycosyltransferase family 2 protein</fullName>
    </submittedName>
</protein>
<dbReference type="PANTHER" id="PTHR22916:SF3">
    <property type="entry name" value="UDP-GLCNAC:BETAGAL BETA-1,3-N-ACETYLGLUCOSAMINYLTRANSFERASE-LIKE PROTEIN 1"/>
    <property type="match status" value="1"/>
</dbReference>